<sequence>MGLASSPFTLQGPPILTMDSGVTEGPGRSVTRPEGRCRIFNIPVEVLQVSRQFRITSQVKEGREGAHAKPPAVGIEALEPQQAAVLNHLLQYWVEDMGVVSCRQLEEERQTTVDHGVDEVVQAVFEDWCSGESHVHQGVTCVAHLRTKQQRQRDGDMVQLTPPSTSTSPVLTPETSSKSTHPPHTSTHLTRPVLT</sequence>
<feature type="region of interest" description="Disordered" evidence="1">
    <location>
        <begin position="148"/>
        <end position="195"/>
    </location>
</feature>
<feature type="region of interest" description="Disordered" evidence="1">
    <location>
        <begin position="1"/>
        <end position="30"/>
    </location>
</feature>
<protein>
    <submittedName>
        <fullName evidence="2">Uncharacterized protein</fullName>
    </submittedName>
</protein>
<evidence type="ECO:0000313" key="3">
    <source>
        <dbReference type="Proteomes" id="UP000324222"/>
    </source>
</evidence>
<name>A0A5B7F2T4_PORTR</name>
<organism evidence="2 3">
    <name type="scientific">Portunus trituberculatus</name>
    <name type="common">Swimming crab</name>
    <name type="synonym">Neptunus trituberculatus</name>
    <dbReference type="NCBI Taxonomy" id="210409"/>
    <lineage>
        <taxon>Eukaryota</taxon>
        <taxon>Metazoa</taxon>
        <taxon>Ecdysozoa</taxon>
        <taxon>Arthropoda</taxon>
        <taxon>Crustacea</taxon>
        <taxon>Multicrustacea</taxon>
        <taxon>Malacostraca</taxon>
        <taxon>Eumalacostraca</taxon>
        <taxon>Eucarida</taxon>
        <taxon>Decapoda</taxon>
        <taxon>Pleocyemata</taxon>
        <taxon>Brachyura</taxon>
        <taxon>Eubrachyura</taxon>
        <taxon>Portunoidea</taxon>
        <taxon>Portunidae</taxon>
        <taxon>Portuninae</taxon>
        <taxon>Portunus</taxon>
    </lineage>
</organism>
<evidence type="ECO:0000313" key="2">
    <source>
        <dbReference type="EMBL" id="MPC39837.1"/>
    </source>
</evidence>
<feature type="compositionally biased region" description="Low complexity" evidence="1">
    <location>
        <begin position="161"/>
        <end position="195"/>
    </location>
</feature>
<dbReference type="EMBL" id="VSRR010004492">
    <property type="protein sequence ID" value="MPC39837.1"/>
    <property type="molecule type" value="Genomic_DNA"/>
</dbReference>
<accession>A0A5B7F2T4</accession>
<dbReference type="AlphaFoldDB" id="A0A5B7F2T4"/>
<dbReference type="Proteomes" id="UP000324222">
    <property type="component" value="Unassembled WGS sequence"/>
</dbReference>
<keyword evidence="3" id="KW-1185">Reference proteome</keyword>
<reference evidence="2 3" key="1">
    <citation type="submission" date="2019-05" db="EMBL/GenBank/DDBJ databases">
        <title>Another draft genome of Portunus trituberculatus and its Hox gene families provides insights of decapod evolution.</title>
        <authorList>
            <person name="Jeong J.-H."/>
            <person name="Song I."/>
            <person name="Kim S."/>
            <person name="Choi T."/>
            <person name="Kim D."/>
            <person name="Ryu S."/>
            <person name="Kim W."/>
        </authorList>
    </citation>
    <scope>NUCLEOTIDE SEQUENCE [LARGE SCALE GENOMIC DNA]</scope>
    <source>
        <tissue evidence="2">Muscle</tissue>
    </source>
</reference>
<proteinExistence type="predicted"/>
<comment type="caution">
    <text evidence="2">The sequence shown here is derived from an EMBL/GenBank/DDBJ whole genome shotgun (WGS) entry which is preliminary data.</text>
</comment>
<evidence type="ECO:0000256" key="1">
    <source>
        <dbReference type="SAM" id="MobiDB-lite"/>
    </source>
</evidence>
<gene>
    <name evidence="2" type="ORF">E2C01_033386</name>
</gene>